<gene>
    <name evidence="2" type="ORF">H8730_13200</name>
</gene>
<dbReference type="Proteomes" id="UP000657006">
    <property type="component" value="Unassembled WGS sequence"/>
</dbReference>
<dbReference type="InterPro" id="IPR011437">
    <property type="entry name" value="DUF1540"/>
</dbReference>
<accession>A0A926DVB0</accession>
<organism evidence="2 3">
    <name type="scientific">Bianquea renquensis</name>
    <dbReference type="NCBI Taxonomy" id="2763661"/>
    <lineage>
        <taxon>Bacteria</taxon>
        <taxon>Bacillati</taxon>
        <taxon>Bacillota</taxon>
        <taxon>Clostridia</taxon>
        <taxon>Eubacteriales</taxon>
        <taxon>Bianqueaceae</taxon>
        <taxon>Bianquea</taxon>
    </lineage>
</organism>
<name>A0A926DVB0_9FIRM</name>
<dbReference type="AlphaFoldDB" id="A0A926DVB0"/>
<keyword evidence="3" id="KW-1185">Reference proteome</keyword>
<reference evidence="2" key="1">
    <citation type="submission" date="2020-08" db="EMBL/GenBank/DDBJ databases">
        <title>Genome public.</title>
        <authorList>
            <person name="Liu C."/>
            <person name="Sun Q."/>
        </authorList>
    </citation>
    <scope>NUCLEOTIDE SEQUENCE</scope>
    <source>
        <strain evidence="2">NSJ-32</strain>
    </source>
</reference>
<proteinExistence type="predicted"/>
<evidence type="ECO:0000259" key="1">
    <source>
        <dbReference type="Pfam" id="PF07561"/>
    </source>
</evidence>
<evidence type="ECO:0000313" key="3">
    <source>
        <dbReference type="Proteomes" id="UP000657006"/>
    </source>
</evidence>
<evidence type="ECO:0000313" key="2">
    <source>
        <dbReference type="EMBL" id="MBC8544497.1"/>
    </source>
</evidence>
<comment type="caution">
    <text evidence="2">The sequence shown here is derived from an EMBL/GenBank/DDBJ whole genome shotgun (WGS) entry which is preliminary data.</text>
</comment>
<protein>
    <submittedName>
        <fullName evidence="2">DUF1540 domain-containing protein</fullName>
    </submittedName>
</protein>
<feature type="domain" description="DUF1540" evidence="1">
    <location>
        <begin position="10"/>
        <end position="52"/>
    </location>
</feature>
<sequence>MTNATPNKNIGCVVTECKFHAGNEDYCTLNQIHVSKHEATAKSIECTDCASFEAEQKSSCCSR</sequence>
<dbReference type="EMBL" id="JACRSQ010000023">
    <property type="protein sequence ID" value="MBC8544497.1"/>
    <property type="molecule type" value="Genomic_DNA"/>
</dbReference>
<dbReference type="Pfam" id="PF07561">
    <property type="entry name" value="DUF1540"/>
    <property type="match status" value="1"/>
</dbReference>